<protein>
    <recommendedName>
        <fullName evidence="4">MARVEL domain-containing protein</fullName>
    </recommendedName>
</protein>
<dbReference type="PANTHER" id="PTHR42083:SF1">
    <property type="entry name" value="MARVEL DOMAIN-CONTAINING PROTEIN"/>
    <property type="match status" value="1"/>
</dbReference>
<keyword evidence="1" id="KW-1133">Transmembrane helix</keyword>
<dbReference type="AlphaFoldDB" id="A0A6J3M1Y4"/>
<reference evidence="3" key="3">
    <citation type="submission" date="2025-08" db="UniProtKB">
        <authorList>
            <consortium name="RefSeq"/>
        </authorList>
    </citation>
    <scope>IDENTIFICATION</scope>
    <source>
        <strain evidence="3">CBS 342.82</strain>
    </source>
</reference>
<organism evidence="3">
    <name type="scientific">Dissoconium aciculare CBS 342.82</name>
    <dbReference type="NCBI Taxonomy" id="1314786"/>
    <lineage>
        <taxon>Eukaryota</taxon>
        <taxon>Fungi</taxon>
        <taxon>Dikarya</taxon>
        <taxon>Ascomycota</taxon>
        <taxon>Pezizomycotina</taxon>
        <taxon>Dothideomycetes</taxon>
        <taxon>Dothideomycetidae</taxon>
        <taxon>Mycosphaerellales</taxon>
        <taxon>Dissoconiaceae</taxon>
        <taxon>Dissoconium</taxon>
    </lineage>
</organism>
<evidence type="ECO:0000256" key="1">
    <source>
        <dbReference type="SAM" id="Phobius"/>
    </source>
</evidence>
<feature type="transmembrane region" description="Helical" evidence="1">
    <location>
        <begin position="22"/>
        <end position="41"/>
    </location>
</feature>
<keyword evidence="1" id="KW-0812">Transmembrane</keyword>
<evidence type="ECO:0000313" key="3">
    <source>
        <dbReference type="RefSeq" id="XP_033459057.1"/>
    </source>
</evidence>
<reference evidence="3" key="1">
    <citation type="submission" date="2020-01" db="EMBL/GenBank/DDBJ databases">
        <authorList>
            <consortium name="DOE Joint Genome Institute"/>
            <person name="Haridas S."/>
            <person name="Albert R."/>
            <person name="Binder M."/>
            <person name="Bloem J."/>
            <person name="Labutti K."/>
            <person name="Salamov A."/>
            <person name="Andreopoulos B."/>
            <person name="Baker S.E."/>
            <person name="Barry K."/>
            <person name="Bills G."/>
            <person name="Bluhm B.H."/>
            <person name="Cannon C."/>
            <person name="Castanera R."/>
            <person name="Culley D.E."/>
            <person name="Daum C."/>
            <person name="Ezra D."/>
            <person name="Gonzalez J.B."/>
            <person name="Henrissat B."/>
            <person name="Kuo A."/>
            <person name="Liang C."/>
            <person name="Lipzen A."/>
            <person name="Lutzoni F."/>
            <person name="Magnuson J."/>
            <person name="Mondo S."/>
            <person name="Nolan M."/>
            <person name="Ohm R."/>
            <person name="Pangilinan J."/>
            <person name="Park H.-J."/>
            <person name="Ramirez L."/>
            <person name="Alfaro M."/>
            <person name="Sun H."/>
            <person name="Tritt A."/>
            <person name="Yoshinaga Y."/>
            <person name="Zwiers L.-H."/>
            <person name="Turgeon B.G."/>
            <person name="Goodwin S.B."/>
            <person name="Spatafora J.W."/>
            <person name="Crous P.W."/>
            <person name="Grigoriev I.V."/>
        </authorList>
    </citation>
    <scope>NUCLEOTIDE SEQUENCE</scope>
    <source>
        <strain evidence="3">CBS 342.82</strain>
    </source>
</reference>
<feature type="transmembrane region" description="Helical" evidence="1">
    <location>
        <begin position="130"/>
        <end position="148"/>
    </location>
</feature>
<feature type="transmembrane region" description="Helical" evidence="1">
    <location>
        <begin position="57"/>
        <end position="77"/>
    </location>
</feature>
<accession>A0A6J3M1Y4</accession>
<proteinExistence type="predicted"/>
<evidence type="ECO:0008006" key="4">
    <source>
        <dbReference type="Google" id="ProtNLM"/>
    </source>
</evidence>
<dbReference type="RefSeq" id="XP_033459057.1">
    <property type="nucleotide sequence ID" value="XM_033606465.1"/>
</dbReference>
<reference evidence="3" key="2">
    <citation type="submission" date="2020-04" db="EMBL/GenBank/DDBJ databases">
        <authorList>
            <consortium name="NCBI Genome Project"/>
        </authorList>
    </citation>
    <scope>NUCLEOTIDE SEQUENCE</scope>
    <source>
        <strain evidence="3">CBS 342.82</strain>
    </source>
</reference>
<sequence>MVKIEVGKPSGAHGKTGACLRIFLRLIQFALAITIAGLYGVDLNNARLNGEYMDARWVFAVVVAGLSALTCIAYGVLTCVLSHFLFAWDWILFILWITAFGIFGKMFIAYQPQPDQYGQIRMKHAVWVDLANVALWFMTASYSTLIFFRRPGGSSTGRKLHTSKG</sequence>
<evidence type="ECO:0000313" key="2">
    <source>
        <dbReference type="Proteomes" id="UP000504637"/>
    </source>
</evidence>
<keyword evidence="2" id="KW-1185">Reference proteome</keyword>
<name>A0A6J3M1Y4_9PEZI</name>
<feature type="transmembrane region" description="Helical" evidence="1">
    <location>
        <begin position="84"/>
        <end position="110"/>
    </location>
</feature>
<gene>
    <name evidence="3" type="ORF">K489DRAFT_389016</name>
</gene>
<dbReference type="Proteomes" id="UP000504637">
    <property type="component" value="Unplaced"/>
</dbReference>
<keyword evidence="1" id="KW-0472">Membrane</keyword>
<dbReference type="GeneID" id="54364265"/>
<dbReference type="OrthoDB" id="5363290at2759"/>
<dbReference type="PANTHER" id="PTHR42083">
    <property type="entry name" value="MARVEL DOMAIN-CONTAINING PROTEIN"/>
    <property type="match status" value="1"/>
</dbReference>